<evidence type="ECO:0000313" key="1">
    <source>
        <dbReference type="EMBL" id="KAF2252293.1"/>
    </source>
</evidence>
<dbReference type="Gene3D" id="3.20.20.140">
    <property type="entry name" value="Metal-dependent hydrolases"/>
    <property type="match status" value="1"/>
</dbReference>
<accession>A0A6A6IRY7</accession>
<dbReference type="AlphaFoldDB" id="A0A6A6IRY7"/>
<keyword evidence="2" id="KW-1185">Reference proteome</keyword>
<evidence type="ECO:0000313" key="2">
    <source>
        <dbReference type="Proteomes" id="UP000800094"/>
    </source>
</evidence>
<proteinExistence type="predicted"/>
<reference evidence="1" key="1">
    <citation type="journal article" date="2020" name="Stud. Mycol.">
        <title>101 Dothideomycetes genomes: a test case for predicting lifestyles and emergence of pathogens.</title>
        <authorList>
            <person name="Haridas S."/>
            <person name="Albert R."/>
            <person name="Binder M."/>
            <person name="Bloem J."/>
            <person name="Labutti K."/>
            <person name="Salamov A."/>
            <person name="Andreopoulos B."/>
            <person name="Baker S."/>
            <person name="Barry K."/>
            <person name="Bills G."/>
            <person name="Bluhm B."/>
            <person name="Cannon C."/>
            <person name="Castanera R."/>
            <person name="Culley D."/>
            <person name="Daum C."/>
            <person name="Ezra D."/>
            <person name="Gonzalez J."/>
            <person name="Henrissat B."/>
            <person name="Kuo A."/>
            <person name="Liang C."/>
            <person name="Lipzen A."/>
            <person name="Lutzoni F."/>
            <person name="Magnuson J."/>
            <person name="Mondo S."/>
            <person name="Nolan M."/>
            <person name="Ohm R."/>
            <person name="Pangilinan J."/>
            <person name="Park H.-J."/>
            <person name="Ramirez L."/>
            <person name="Alfaro M."/>
            <person name="Sun H."/>
            <person name="Tritt A."/>
            <person name="Yoshinaga Y."/>
            <person name="Zwiers L.-H."/>
            <person name="Turgeon B."/>
            <person name="Goodwin S."/>
            <person name="Spatafora J."/>
            <person name="Crous P."/>
            <person name="Grigoriev I."/>
        </authorList>
    </citation>
    <scope>NUCLEOTIDE SEQUENCE</scope>
    <source>
        <strain evidence="1">CBS 122368</strain>
    </source>
</reference>
<dbReference type="EMBL" id="ML987192">
    <property type="protein sequence ID" value="KAF2252293.1"/>
    <property type="molecule type" value="Genomic_DNA"/>
</dbReference>
<dbReference type="RefSeq" id="XP_033687297.1">
    <property type="nucleotide sequence ID" value="XM_033828455.1"/>
</dbReference>
<sequence length="127" mass="14075">MYRTMETCRRRTSPTPLSQVISTSYVYQTQPPTSGLQASQQAAAFAPDEKATTELAQSIPRRNQLALKRASEADRAMWWHRNFVGAAIEAHADGRHCASAAYDALCAKAGTWGVPIYMHPTWDKPHG</sequence>
<protein>
    <submittedName>
        <fullName evidence="1">Uncharacterized protein</fullName>
    </submittedName>
</protein>
<name>A0A6A6IRY7_9PLEO</name>
<dbReference type="GeneID" id="54581785"/>
<dbReference type="Proteomes" id="UP000800094">
    <property type="component" value="Unassembled WGS sequence"/>
</dbReference>
<organism evidence="1 2">
    <name type="scientific">Trematosphaeria pertusa</name>
    <dbReference type="NCBI Taxonomy" id="390896"/>
    <lineage>
        <taxon>Eukaryota</taxon>
        <taxon>Fungi</taxon>
        <taxon>Dikarya</taxon>
        <taxon>Ascomycota</taxon>
        <taxon>Pezizomycotina</taxon>
        <taxon>Dothideomycetes</taxon>
        <taxon>Pleosporomycetidae</taxon>
        <taxon>Pleosporales</taxon>
        <taxon>Massarineae</taxon>
        <taxon>Trematosphaeriaceae</taxon>
        <taxon>Trematosphaeria</taxon>
    </lineage>
</organism>
<gene>
    <name evidence="1" type="ORF">BU26DRAFT_516960</name>
</gene>